<dbReference type="AlphaFoldDB" id="A0A1T4NM75"/>
<feature type="domain" description="Phage shock protein PspC N-terminal" evidence="2">
    <location>
        <begin position="26"/>
        <end position="75"/>
    </location>
</feature>
<keyword evidence="1" id="KW-1133">Transmembrane helix</keyword>
<organism evidence="3 4">
    <name type="scientific">Pilibacter termitis</name>
    <dbReference type="NCBI Taxonomy" id="263852"/>
    <lineage>
        <taxon>Bacteria</taxon>
        <taxon>Bacillati</taxon>
        <taxon>Bacillota</taxon>
        <taxon>Bacilli</taxon>
        <taxon>Lactobacillales</taxon>
        <taxon>Enterococcaceae</taxon>
        <taxon>Pilibacter</taxon>
    </lineage>
</organism>
<feature type="transmembrane region" description="Helical" evidence="1">
    <location>
        <begin position="51"/>
        <end position="71"/>
    </location>
</feature>
<dbReference type="RefSeq" id="WP_078807418.1">
    <property type="nucleotide sequence ID" value="NZ_FUXI01000015.1"/>
</dbReference>
<dbReference type="Proteomes" id="UP000190328">
    <property type="component" value="Unassembled WGS sequence"/>
</dbReference>
<proteinExistence type="predicted"/>
<keyword evidence="1" id="KW-0472">Membrane</keyword>
<dbReference type="Pfam" id="PF04024">
    <property type="entry name" value="PspC"/>
    <property type="match status" value="1"/>
</dbReference>
<sequence>MIKLILISFIVPYFIGIWLNRGIGVRLSNRDKKILGLAGGIAQRFNWDSTVVRVVMVLLILLPFISIPAYFMTALGVSKK</sequence>
<feature type="transmembrane region" description="Helical" evidence="1">
    <location>
        <begin position="6"/>
        <end position="23"/>
    </location>
</feature>
<dbReference type="InterPro" id="IPR007168">
    <property type="entry name" value="Phageshock_PspC_N"/>
</dbReference>
<keyword evidence="1" id="KW-0812">Transmembrane</keyword>
<accession>A0A1T4NM75</accession>
<dbReference type="EMBL" id="FUXI01000015">
    <property type="protein sequence ID" value="SJZ80302.1"/>
    <property type="molecule type" value="Genomic_DNA"/>
</dbReference>
<gene>
    <name evidence="3" type="ORF">SAMN02745116_01482</name>
</gene>
<dbReference type="OrthoDB" id="7359894at2"/>
<reference evidence="3 4" key="1">
    <citation type="submission" date="2017-02" db="EMBL/GenBank/DDBJ databases">
        <authorList>
            <person name="Peterson S.W."/>
        </authorList>
    </citation>
    <scope>NUCLEOTIDE SEQUENCE [LARGE SCALE GENOMIC DNA]</scope>
    <source>
        <strain evidence="3 4">ATCC BAA-1030</strain>
    </source>
</reference>
<name>A0A1T4NM75_9ENTE</name>
<evidence type="ECO:0000256" key="1">
    <source>
        <dbReference type="SAM" id="Phobius"/>
    </source>
</evidence>
<evidence type="ECO:0000313" key="3">
    <source>
        <dbReference type="EMBL" id="SJZ80302.1"/>
    </source>
</evidence>
<evidence type="ECO:0000313" key="4">
    <source>
        <dbReference type="Proteomes" id="UP000190328"/>
    </source>
</evidence>
<evidence type="ECO:0000259" key="2">
    <source>
        <dbReference type="Pfam" id="PF04024"/>
    </source>
</evidence>
<keyword evidence="4" id="KW-1185">Reference proteome</keyword>
<protein>
    <submittedName>
        <fullName evidence="3">Phage shock protein C (PspC) family protein</fullName>
    </submittedName>
</protein>